<dbReference type="OrthoDB" id="6078042at2759"/>
<protein>
    <recommendedName>
        <fullName evidence="4">Death domain-containing protein</fullName>
    </recommendedName>
</protein>
<name>A0A815EEA3_9BILA</name>
<dbReference type="EMBL" id="CAJNOQ010012832">
    <property type="protein sequence ID" value="CAF1308866.1"/>
    <property type="molecule type" value="Genomic_DNA"/>
</dbReference>
<dbReference type="Proteomes" id="UP000663829">
    <property type="component" value="Unassembled WGS sequence"/>
</dbReference>
<evidence type="ECO:0008006" key="4">
    <source>
        <dbReference type="Google" id="ProtNLM"/>
    </source>
</evidence>
<evidence type="ECO:0000313" key="1">
    <source>
        <dbReference type="EMBL" id="CAF1308866.1"/>
    </source>
</evidence>
<dbReference type="AlphaFoldDB" id="A0A815EEA3"/>
<reference evidence="1" key="1">
    <citation type="submission" date="2021-02" db="EMBL/GenBank/DDBJ databases">
        <authorList>
            <person name="Nowell W R."/>
        </authorList>
    </citation>
    <scope>NUCLEOTIDE SEQUENCE</scope>
</reference>
<dbReference type="Proteomes" id="UP000681722">
    <property type="component" value="Unassembled WGS sequence"/>
</dbReference>
<dbReference type="Gene3D" id="1.10.533.10">
    <property type="entry name" value="Death Domain, Fas"/>
    <property type="match status" value="1"/>
</dbReference>
<dbReference type="InterPro" id="IPR011029">
    <property type="entry name" value="DEATH-like_dom_sf"/>
</dbReference>
<dbReference type="EMBL" id="CAJOBC010041350">
    <property type="protein sequence ID" value="CAF4144679.1"/>
    <property type="molecule type" value="Genomic_DNA"/>
</dbReference>
<organism evidence="1 3">
    <name type="scientific">Didymodactylos carnosus</name>
    <dbReference type="NCBI Taxonomy" id="1234261"/>
    <lineage>
        <taxon>Eukaryota</taxon>
        <taxon>Metazoa</taxon>
        <taxon>Spiralia</taxon>
        <taxon>Gnathifera</taxon>
        <taxon>Rotifera</taxon>
        <taxon>Eurotatoria</taxon>
        <taxon>Bdelloidea</taxon>
        <taxon>Philodinida</taxon>
        <taxon>Philodinidae</taxon>
        <taxon>Didymodactylos</taxon>
    </lineage>
</organism>
<gene>
    <name evidence="1" type="ORF">GPM918_LOCUS28893</name>
    <name evidence="2" type="ORF">SRO942_LOCUS29429</name>
</gene>
<evidence type="ECO:0000313" key="3">
    <source>
        <dbReference type="Proteomes" id="UP000663829"/>
    </source>
</evidence>
<sequence length="280" mass="32762">MKTFFSDLDVLEKILELVYDRAKVVTGIFRATHDEALCAVLRWSGLVEHSSRKIWYTHVYRMGIIMLNLIDRRQVTNAICIQFIQALQQRIVDNEESDEDAESINPMMDPFFVVNGLDARVDMVDSRLNVVTEQVEEQAREIERIDAKTLSYVPGDWGCEVTKLLNRQANNDWRLLKRFGCSTSELRHWALQADPTMTLLNEWFMAHKADEATYGLEKILDNHFDTEESPGRSWLLMLDEHRLDGWRRQIVRENRQWHSWSKSSDMLHEQGLCSVGQLFT</sequence>
<proteinExistence type="predicted"/>
<evidence type="ECO:0000313" key="2">
    <source>
        <dbReference type="EMBL" id="CAF4144679.1"/>
    </source>
</evidence>
<comment type="caution">
    <text evidence="1">The sequence shown here is derived from an EMBL/GenBank/DDBJ whole genome shotgun (WGS) entry which is preliminary data.</text>
</comment>
<keyword evidence="3" id="KW-1185">Reference proteome</keyword>
<accession>A0A815EEA3</accession>
<dbReference type="SUPFAM" id="SSF47986">
    <property type="entry name" value="DEATH domain"/>
    <property type="match status" value="1"/>
</dbReference>